<evidence type="ECO:0000256" key="5">
    <source>
        <dbReference type="ARBA" id="ARBA00023242"/>
    </source>
</evidence>
<evidence type="ECO:0000256" key="4">
    <source>
        <dbReference type="ARBA" id="ARBA00023186"/>
    </source>
</evidence>
<feature type="compositionally biased region" description="Polar residues" evidence="7">
    <location>
        <begin position="1"/>
        <end position="12"/>
    </location>
</feature>
<gene>
    <name evidence="9" type="ORF">N7456_008562</name>
</gene>
<evidence type="ECO:0000259" key="8">
    <source>
        <dbReference type="SMART" id="SM01082"/>
    </source>
</evidence>
<feature type="compositionally biased region" description="Acidic residues" evidence="7">
    <location>
        <begin position="31"/>
        <end position="56"/>
    </location>
</feature>
<feature type="domain" description="Histone chaperone" evidence="8">
    <location>
        <begin position="52"/>
        <end position="89"/>
    </location>
</feature>
<evidence type="ECO:0000256" key="7">
    <source>
        <dbReference type="SAM" id="MobiDB-lite"/>
    </source>
</evidence>
<comment type="similarity">
    <text evidence="3">Belongs to the CHZ1 family.</text>
</comment>
<dbReference type="InterPro" id="IPR019098">
    <property type="entry name" value="Histone_chaperone_domain_CHZ"/>
</dbReference>
<dbReference type="Pfam" id="PF09649">
    <property type="entry name" value="CHZ"/>
    <property type="match status" value="1"/>
</dbReference>
<comment type="caution">
    <text evidence="9">The sequence shown here is derived from an EMBL/GenBank/DDBJ whole genome shotgun (WGS) entry which is preliminary data.</text>
</comment>
<comment type="subcellular location">
    <subcellularLocation>
        <location evidence="2">Nucleus</location>
    </subcellularLocation>
</comment>
<keyword evidence="4" id="KW-0143">Chaperone</keyword>
<organism evidence="9 10">
    <name type="scientific">Penicillium angulare</name>
    <dbReference type="NCBI Taxonomy" id="116970"/>
    <lineage>
        <taxon>Eukaryota</taxon>
        <taxon>Fungi</taxon>
        <taxon>Dikarya</taxon>
        <taxon>Ascomycota</taxon>
        <taxon>Pezizomycotina</taxon>
        <taxon>Eurotiomycetes</taxon>
        <taxon>Eurotiomycetidae</taxon>
        <taxon>Eurotiales</taxon>
        <taxon>Aspergillaceae</taxon>
        <taxon>Penicillium</taxon>
    </lineage>
</organism>
<dbReference type="AlphaFoldDB" id="A0A9W9K4W2"/>
<feature type="region of interest" description="Disordered" evidence="7">
    <location>
        <begin position="1"/>
        <end position="113"/>
    </location>
</feature>
<proteinExistence type="inferred from homology"/>
<evidence type="ECO:0000313" key="9">
    <source>
        <dbReference type="EMBL" id="KAJ5092701.1"/>
    </source>
</evidence>
<comment type="function">
    <text evidence="1">Forms a chaperone-bound H2A.Z-H2B complex that acts as a source for SWR1 complex-dependent H2A to H2A.Z histone replacement in chromatin.</text>
</comment>
<keyword evidence="10" id="KW-1185">Reference proteome</keyword>
<dbReference type="GO" id="GO:0005634">
    <property type="term" value="C:nucleus"/>
    <property type="evidence" value="ECO:0007669"/>
    <property type="project" value="UniProtKB-SubCell"/>
</dbReference>
<evidence type="ECO:0000313" key="10">
    <source>
        <dbReference type="Proteomes" id="UP001149165"/>
    </source>
</evidence>
<name>A0A9W9K4W2_9EURO</name>
<evidence type="ECO:0000256" key="3">
    <source>
        <dbReference type="ARBA" id="ARBA00008057"/>
    </source>
</evidence>
<reference evidence="9" key="1">
    <citation type="submission" date="2022-11" db="EMBL/GenBank/DDBJ databases">
        <authorList>
            <person name="Petersen C."/>
        </authorList>
    </citation>
    <scope>NUCLEOTIDE SEQUENCE</scope>
    <source>
        <strain evidence="9">IBT 30069</strain>
    </source>
</reference>
<protein>
    <recommendedName>
        <fullName evidence="8">Histone chaperone domain-containing protein</fullName>
    </recommendedName>
</protein>
<feature type="compositionally biased region" description="Acidic residues" evidence="7">
    <location>
        <begin position="91"/>
        <end position="113"/>
    </location>
</feature>
<dbReference type="EMBL" id="JAPQKH010000006">
    <property type="protein sequence ID" value="KAJ5092701.1"/>
    <property type="molecule type" value="Genomic_DNA"/>
</dbReference>
<evidence type="ECO:0000256" key="6">
    <source>
        <dbReference type="ARBA" id="ARBA00025877"/>
    </source>
</evidence>
<evidence type="ECO:0000256" key="1">
    <source>
        <dbReference type="ARBA" id="ARBA00002212"/>
    </source>
</evidence>
<accession>A0A9W9K4W2</accession>
<sequence>MGDHATTNNPTTDPAFEKGKGKATDPTNEMSMDEEDSSSESEPEVEQNEEDEDMDNNLEPIDQSNIIQGGRRTRGKVIDYANVAEQNKGEMDDDDDDDEEYEAAGDEDHEMRG</sequence>
<dbReference type="SMART" id="SM01082">
    <property type="entry name" value="CHZ"/>
    <property type="match status" value="1"/>
</dbReference>
<comment type="subunit">
    <text evidence="6">Forms a heterotrimer with H2A.Z-H2B, stabilizing the association of the histone dimer. Also, with a lower affinity, forms a heterotrimer with H2A-H2B.</text>
</comment>
<dbReference type="OrthoDB" id="4174291at2759"/>
<reference evidence="9" key="2">
    <citation type="journal article" date="2023" name="IMA Fungus">
        <title>Comparative genomic study of the Penicillium genus elucidates a diverse pangenome and 15 lateral gene transfer events.</title>
        <authorList>
            <person name="Petersen C."/>
            <person name="Sorensen T."/>
            <person name="Nielsen M.R."/>
            <person name="Sondergaard T.E."/>
            <person name="Sorensen J.L."/>
            <person name="Fitzpatrick D.A."/>
            <person name="Frisvad J.C."/>
            <person name="Nielsen K.L."/>
        </authorList>
    </citation>
    <scope>NUCLEOTIDE SEQUENCE</scope>
    <source>
        <strain evidence="9">IBT 30069</strain>
    </source>
</reference>
<dbReference type="Proteomes" id="UP001149165">
    <property type="component" value="Unassembled WGS sequence"/>
</dbReference>
<keyword evidence="5" id="KW-0539">Nucleus</keyword>
<evidence type="ECO:0000256" key="2">
    <source>
        <dbReference type="ARBA" id="ARBA00004123"/>
    </source>
</evidence>